<dbReference type="Pfam" id="PF03466">
    <property type="entry name" value="LysR_substrate"/>
    <property type="match status" value="1"/>
</dbReference>
<dbReference type="Gene3D" id="1.10.10.10">
    <property type="entry name" value="Winged helix-like DNA-binding domain superfamily/Winged helix DNA-binding domain"/>
    <property type="match status" value="1"/>
</dbReference>
<dbReference type="PANTHER" id="PTHR30579:SF7">
    <property type="entry name" value="HTH-TYPE TRANSCRIPTIONAL REGULATOR LRHA-RELATED"/>
    <property type="match status" value="1"/>
</dbReference>
<gene>
    <name evidence="6" type="ORF">HF209_20305</name>
</gene>
<dbReference type="SUPFAM" id="SSF46785">
    <property type="entry name" value="Winged helix' DNA-binding domain"/>
    <property type="match status" value="1"/>
</dbReference>
<keyword evidence="3" id="KW-0238">DNA-binding</keyword>
<keyword evidence="4" id="KW-0804">Transcription</keyword>
<dbReference type="SUPFAM" id="SSF53850">
    <property type="entry name" value="Periplasmic binding protein-like II"/>
    <property type="match status" value="1"/>
</dbReference>
<evidence type="ECO:0000256" key="3">
    <source>
        <dbReference type="ARBA" id="ARBA00023125"/>
    </source>
</evidence>
<dbReference type="PANTHER" id="PTHR30579">
    <property type="entry name" value="TRANSCRIPTIONAL REGULATOR"/>
    <property type="match status" value="1"/>
</dbReference>
<comment type="caution">
    <text evidence="6">The sequence shown here is derived from an EMBL/GenBank/DDBJ whole genome shotgun (WGS) entry which is preliminary data.</text>
</comment>
<feature type="domain" description="HTH lysR-type" evidence="5">
    <location>
        <begin position="6"/>
        <end position="63"/>
    </location>
</feature>
<organism evidence="6 7">
    <name type="scientific">Pseudomonas cremoris</name>
    <dbReference type="NCBI Taxonomy" id="2724178"/>
    <lineage>
        <taxon>Bacteria</taxon>
        <taxon>Pseudomonadati</taxon>
        <taxon>Pseudomonadota</taxon>
        <taxon>Gammaproteobacteria</taxon>
        <taxon>Pseudomonadales</taxon>
        <taxon>Pseudomonadaceae</taxon>
        <taxon>Pseudomonas</taxon>
    </lineage>
</organism>
<evidence type="ECO:0000313" key="7">
    <source>
        <dbReference type="Proteomes" id="UP000534677"/>
    </source>
</evidence>
<accession>A0ABR6TBF4</accession>
<dbReference type="EMBL" id="JAAXCZ010000010">
    <property type="protein sequence ID" value="MBC2383287.1"/>
    <property type="molecule type" value="Genomic_DNA"/>
</dbReference>
<dbReference type="Pfam" id="PF00126">
    <property type="entry name" value="HTH_1"/>
    <property type="match status" value="1"/>
</dbReference>
<dbReference type="RefSeq" id="WP_185709106.1">
    <property type="nucleotide sequence ID" value="NZ_JAAXCZ010000010.1"/>
</dbReference>
<evidence type="ECO:0000256" key="2">
    <source>
        <dbReference type="ARBA" id="ARBA00023015"/>
    </source>
</evidence>
<dbReference type="InterPro" id="IPR036388">
    <property type="entry name" value="WH-like_DNA-bd_sf"/>
</dbReference>
<dbReference type="Proteomes" id="UP000534677">
    <property type="component" value="Unassembled WGS sequence"/>
</dbReference>
<dbReference type="InterPro" id="IPR050176">
    <property type="entry name" value="LTTR"/>
</dbReference>
<keyword evidence="2" id="KW-0805">Transcription regulation</keyword>
<reference evidence="6 7" key="1">
    <citation type="submission" date="2020-04" db="EMBL/GenBank/DDBJ databases">
        <title>Pseudomonas crami sp. nov., a novel proteolytic bacterial species isolated from cream.</title>
        <authorList>
            <person name="Hofmann K."/>
            <person name="Woller A."/>
            <person name="Huptas C."/>
            <person name="Wenning M."/>
            <person name="Scherer S."/>
            <person name="Doll E.V."/>
        </authorList>
    </citation>
    <scope>NUCLEOTIDE SEQUENCE [LARGE SCALE GENOMIC DNA]</scope>
    <source>
        <strain evidence="6 7">WS 5096</strain>
    </source>
</reference>
<evidence type="ECO:0000256" key="4">
    <source>
        <dbReference type="ARBA" id="ARBA00023163"/>
    </source>
</evidence>
<evidence type="ECO:0000313" key="6">
    <source>
        <dbReference type="EMBL" id="MBC2383287.1"/>
    </source>
</evidence>
<dbReference type="InterPro" id="IPR005119">
    <property type="entry name" value="LysR_subst-bd"/>
</dbReference>
<dbReference type="PROSITE" id="PS50931">
    <property type="entry name" value="HTH_LYSR"/>
    <property type="match status" value="1"/>
</dbReference>
<comment type="similarity">
    <text evidence="1">Belongs to the LysR transcriptional regulatory family.</text>
</comment>
<evidence type="ECO:0000256" key="1">
    <source>
        <dbReference type="ARBA" id="ARBA00009437"/>
    </source>
</evidence>
<proteinExistence type="inferred from homology"/>
<sequence>MRLPTFDLDVLRTFVLGIDLRSFAKAADRLGRSTSAISAHLKKLEEQVGTPVLNKSGRGLALTPVGEALLGHARRLLELNDSIFDALNQTRTEGTLRLGVQEDFGEWVLSDVLRRFALLYPMISLEVRIARNAELLTLVDSGNLDLALTWATGHASPYVTPLGQTPMHWIGPHDQPIPSRKVPLPLVMFDAPCVLRSAATEALDRAGIAWRVALTSPSVGGIWAAVDAGLGVTLRTSMGLPGHLRVLEELPSVPSLAYELHRNRQQPTEPVAQLATLIRESLERHLL</sequence>
<dbReference type="InterPro" id="IPR036390">
    <property type="entry name" value="WH_DNA-bd_sf"/>
</dbReference>
<protein>
    <submittedName>
        <fullName evidence="6">LysR family transcriptional regulator</fullName>
    </submittedName>
</protein>
<dbReference type="InterPro" id="IPR000847">
    <property type="entry name" value="LysR_HTH_N"/>
</dbReference>
<keyword evidence="7" id="KW-1185">Reference proteome</keyword>
<evidence type="ECO:0000259" key="5">
    <source>
        <dbReference type="PROSITE" id="PS50931"/>
    </source>
</evidence>
<name>A0ABR6TBF4_9PSED</name>
<dbReference type="Gene3D" id="3.40.190.10">
    <property type="entry name" value="Periplasmic binding protein-like II"/>
    <property type="match status" value="2"/>
</dbReference>